<dbReference type="EMBL" id="VMGN01000060">
    <property type="protein sequence ID" value="TSC92863.1"/>
    <property type="molecule type" value="Genomic_DNA"/>
</dbReference>
<protein>
    <recommendedName>
        <fullName evidence="4">VIT family protein</fullName>
    </recommendedName>
</protein>
<keyword evidence="1" id="KW-1133">Transmembrane helix</keyword>
<sequence>MTEKNQTKELEIGGVTFGLASGVLTTLGMIIGINAATSSRLAIIASILTIAISDSLSDALGMYLSEESRLDEQKQSVKIISLFTFLGRFFFSAIFLLPFFFFSIDQSVIISLIFGLFLMTIAMIIIAVRKKEPIIKTVLAHILWVVIVIFLSYFIGTTVNKLVS</sequence>
<evidence type="ECO:0008006" key="4">
    <source>
        <dbReference type="Google" id="ProtNLM"/>
    </source>
</evidence>
<proteinExistence type="predicted"/>
<reference evidence="2 3" key="1">
    <citation type="submission" date="2017-07" db="EMBL/GenBank/DDBJ databases">
        <title>Mechanisms for carbon and nitrogen cycling indicate functional differentiation within the Candidate Phyla Radiation.</title>
        <authorList>
            <person name="Danczak R.E."/>
            <person name="Johnston M.D."/>
            <person name="Kenah C."/>
            <person name="Slattery M."/>
            <person name="Wrighton K.C."/>
            <person name="Wilkins M.J."/>
        </authorList>
    </citation>
    <scope>NUCLEOTIDE SEQUENCE [LARGE SCALE GENOMIC DNA]</scope>
    <source>
        <strain evidence="2">Athens1014_28</strain>
    </source>
</reference>
<organism evidence="2 3">
    <name type="scientific">Candidatus Berkelbacteria bacterium Athens1014_28</name>
    <dbReference type="NCBI Taxonomy" id="2017145"/>
    <lineage>
        <taxon>Bacteria</taxon>
        <taxon>Candidatus Berkelbacteria</taxon>
    </lineage>
</organism>
<evidence type="ECO:0000256" key="1">
    <source>
        <dbReference type="SAM" id="Phobius"/>
    </source>
</evidence>
<feature type="transmembrane region" description="Helical" evidence="1">
    <location>
        <begin position="138"/>
        <end position="156"/>
    </location>
</feature>
<feature type="transmembrane region" description="Helical" evidence="1">
    <location>
        <begin position="12"/>
        <end position="35"/>
    </location>
</feature>
<dbReference type="CDD" id="cd01059">
    <property type="entry name" value="CCC1_like"/>
    <property type="match status" value="1"/>
</dbReference>
<comment type="caution">
    <text evidence="2">The sequence shown here is derived from an EMBL/GenBank/DDBJ whole genome shotgun (WGS) entry which is preliminary data.</text>
</comment>
<accession>A0A554LJ08</accession>
<name>A0A554LJ08_9BACT</name>
<dbReference type="Proteomes" id="UP000316495">
    <property type="component" value="Unassembled WGS sequence"/>
</dbReference>
<keyword evidence="1" id="KW-0472">Membrane</keyword>
<feature type="transmembrane region" description="Helical" evidence="1">
    <location>
        <begin position="77"/>
        <end position="102"/>
    </location>
</feature>
<evidence type="ECO:0000313" key="3">
    <source>
        <dbReference type="Proteomes" id="UP000316495"/>
    </source>
</evidence>
<dbReference type="AlphaFoldDB" id="A0A554LJ08"/>
<keyword evidence="1" id="KW-0812">Transmembrane</keyword>
<feature type="transmembrane region" description="Helical" evidence="1">
    <location>
        <begin position="108"/>
        <end position="126"/>
    </location>
</feature>
<evidence type="ECO:0000313" key="2">
    <source>
        <dbReference type="EMBL" id="TSC92863.1"/>
    </source>
</evidence>
<gene>
    <name evidence="2" type="ORF">Athens101428_786</name>
</gene>